<dbReference type="Pfam" id="PF13279">
    <property type="entry name" value="4HBT_2"/>
    <property type="match status" value="1"/>
</dbReference>
<evidence type="ECO:0000256" key="3">
    <source>
        <dbReference type="SAM" id="Phobius"/>
    </source>
</evidence>
<dbReference type="PANTHER" id="PTHR12475:SF4">
    <property type="entry name" value="PROTEIN THEM6"/>
    <property type="match status" value="1"/>
</dbReference>
<comment type="similarity">
    <text evidence="1">Belongs to the lcsJ thioesterase family.</text>
</comment>
<dbReference type="Proteomes" id="UP001303473">
    <property type="component" value="Unassembled WGS sequence"/>
</dbReference>
<keyword evidence="5" id="KW-1185">Reference proteome</keyword>
<dbReference type="SUPFAM" id="SSF54637">
    <property type="entry name" value="Thioesterase/thiol ester dehydrase-isomerase"/>
    <property type="match status" value="1"/>
</dbReference>
<evidence type="ECO:0008006" key="6">
    <source>
        <dbReference type="Google" id="ProtNLM"/>
    </source>
</evidence>
<reference evidence="5" key="1">
    <citation type="journal article" date="2023" name="Mol. Phylogenet. Evol.">
        <title>Genome-scale phylogeny and comparative genomics of the fungal order Sordariales.</title>
        <authorList>
            <person name="Hensen N."/>
            <person name="Bonometti L."/>
            <person name="Westerberg I."/>
            <person name="Brannstrom I.O."/>
            <person name="Guillou S."/>
            <person name="Cros-Aarteil S."/>
            <person name="Calhoun S."/>
            <person name="Haridas S."/>
            <person name="Kuo A."/>
            <person name="Mondo S."/>
            <person name="Pangilinan J."/>
            <person name="Riley R."/>
            <person name="LaButti K."/>
            <person name="Andreopoulos B."/>
            <person name="Lipzen A."/>
            <person name="Chen C."/>
            <person name="Yan M."/>
            <person name="Daum C."/>
            <person name="Ng V."/>
            <person name="Clum A."/>
            <person name="Steindorff A."/>
            <person name="Ohm R.A."/>
            <person name="Martin F."/>
            <person name="Silar P."/>
            <person name="Natvig D.O."/>
            <person name="Lalanne C."/>
            <person name="Gautier V."/>
            <person name="Ament-Velasquez S.L."/>
            <person name="Kruys A."/>
            <person name="Hutchinson M.I."/>
            <person name="Powell A.J."/>
            <person name="Barry K."/>
            <person name="Miller A.N."/>
            <person name="Grigoriev I.V."/>
            <person name="Debuchy R."/>
            <person name="Gladieux P."/>
            <person name="Hiltunen Thoren M."/>
            <person name="Johannesson H."/>
        </authorList>
    </citation>
    <scope>NUCLEOTIDE SEQUENCE [LARGE SCALE GENOMIC DNA]</scope>
    <source>
        <strain evidence="5">CBS 340.73</strain>
    </source>
</reference>
<protein>
    <recommendedName>
        <fullName evidence="6">Capsule polysaccharide biosynthesis protein</fullName>
    </recommendedName>
</protein>
<comment type="caution">
    <text evidence="4">The sequence shown here is derived from an EMBL/GenBank/DDBJ whole genome shotgun (WGS) entry which is preliminary data.</text>
</comment>
<keyword evidence="3" id="KW-0472">Membrane</keyword>
<proteinExistence type="inferred from homology"/>
<dbReference type="EMBL" id="MU853886">
    <property type="protein sequence ID" value="KAK3936366.1"/>
    <property type="molecule type" value="Genomic_DNA"/>
</dbReference>
<dbReference type="InterPro" id="IPR051490">
    <property type="entry name" value="THEM6_lcsJ_thioesterase"/>
</dbReference>
<evidence type="ECO:0000256" key="2">
    <source>
        <dbReference type="SAM" id="MobiDB-lite"/>
    </source>
</evidence>
<name>A0AAN6S1I3_9PEZI</name>
<sequence>MASVGTLSLFYPVFLPASAAAVAYAGHRAMYVDWRVWLRNFLTGPGRTSRILMVLFFLTNWKSFPFAWTARVFHAFIYHITLRRRIKTLPQRALFHYSITSSRTSLLETDYNMHKSNSTYFSDLDVSRSHLVTHLLGPAMPKVGDNARNKLVLDKEGNVVKGGFGIGLGAVFCSFRKEIAPLQGYEMWSRILSWDRKWLYIVTHFVVKGKVKPTAWDGRKYGPLRPKVKNVRKRWTGSSSQATTPAKEEDWSQYVIAAAISKYVFKLGRFTVHPAIVIEANGLLPPHPAGEAGWRSGETGTGTPASEEDLGEVDQTGEWDWKRVELERRKGLKYAEHFAALDGTNSLFDGGEDGAIGRFPWG</sequence>
<accession>A0AAN6S1I3</accession>
<dbReference type="PANTHER" id="PTHR12475">
    <property type="match status" value="1"/>
</dbReference>
<feature type="region of interest" description="Disordered" evidence="2">
    <location>
        <begin position="289"/>
        <end position="314"/>
    </location>
</feature>
<feature type="transmembrane region" description="Helical" evidence="3">
    <location>
        <begin position="63"/>
        <end position="82"/>
    </location>
</feature>
<dbReference type="InterPro" id="IPR029069">
    <property type="entry name" value="HotDog_dom_sf"/>
</dbReference>
<gene>
    <name evidence="4" type="ORF">QBC46DRAFT_31851</name>
</gene>
<evidence type="ECO:0000256" key="1">
    <source>
        <dbReference type="ARBA" id="ARBA00038476"/>
    </source>
</evidence>
<organism evidence="4 5">
    <name type="scientific">Diplogelasinospora grovesii</name>
    <dbReference type="NCBI Taxonomy" id="303347"/>
    <lineage>
        <taxon>Eukaryota</taxon>
        <taxon>Fungi</taxon>
        <taxon>Dikarya</taxon>
        <taxon>Ascomycota</taxon>
        <taxon>Pezizomycotina</taxon>
        <taxon>Sordariomycetes</taxon>
        <taxon>Sordariomycetidae</taxon>
        <taxon>Sordariales</taxon>
        <taxon>Diplogelasinosporaceae</taxon>
        <taxon>Diplogelasinospora</taxon>
    </lineage>
</organism>
<evidence type="ECO:0000313" key="4">
    <source>
        <dbReference type="EMBL" id="KAK3936366.1"/>
    </source>
</evidence>
<keyword evidence="3" id="KW-1133">Transmembrane helix</keyword>
<dbReference type="AlphaFoldDB" id="A0AAN6S1I3"/>
<keyword evidence="3" id="KW-0812">Transmembrane</keyword>
<evidence type="ECO:0000313" key="5">
    <source>
        <dbReference type="Proteomes" id="UP001303473"/>
    </source>
</evidence>